<keyword evidence="3 4" id="KW-0975">Bacterial flagellum</keyword>
<comment type="subcellular location">
    <subcellularLocation>
        <location evidence="1 4">Bacterial flagellum basal body</location>
    </subcellularLocation>
</comment>
<reference evidence="7 8" key="1">
    <citation type="journal article" date="2012" name="Genome Res.">
        <title>Genomic basis of endosymbiont-conferred protection against an insect parasitoid.</title>
        <authorList>
            <person name="Hansen A.K."/>
            <person name="Vorburger C."/>
            <person name="Moran N.A."/>
        </authorList>
    </citation>
    <scope>NUCLEOTIDE SEQUENCE [LARGE SCALE GENOMIC DNA]</scope>
    <source>
        <strain evidence="8">R5.15</strain>
    </source>
</reference>
<keyword evidence="7" id="KW-0282">Flagellum</keyword>
<evidence type="ECO:0000313" key="7">
    <source>
        <dbReference type="EMBL" id="EGY28495.1"/>
    </source>
</evidence>
<gene>
    <name evidence="7" type="ORF">Rin_00015640</name>
</gene>
<name>G2H0I5_9ENTR</name>
<dbReference type="NCBIfam" id="TIGR03506">
    <property type="entry name" value="FlgEFG_subfam"/>
    <property type="match status" value="1"/>
</dbReference>
<comment type="caution">
    <text evidence="7">The sequence shown here is derived from an EMBL/GenBank/DDBJ whole genome shotgun (WGS) entry which is preliminary data.</text>
</comment>
<dbReference type="InterPro" id="IPR020013">
    <property type="entry name" value="Flagellar_FlgE/F/G"/>
</dbReference>
<keyword evidence="7" id="KW-0969">Cilium</keyword>
<dbReference type="SUPFAM" id="SSF117143">
    <property type="entry name" value="Flagellar hook protein flgE"/>
    <property type="match status" value="1"/>
</dbReference>
<proteinExistence type="inferred from homology"/>
<dbReference type="PANTHER" id="PTHR30435:SF19">
    <property type="entry name" value="FLAGELLAR BASAL-BODY ROD PROTEIN FLGG"/>
    <property type="match status" value="1"/>
</dbReference>
<organism evidence="7 8">
    <name type="scientific">Candidatus Regiella insecticola 5.15</name>
    <dbReference type="NCBI Taxonomy" id="1005043"/>
    <lineage>
        <taxon>Bacteria</taxon>
        <taxon>Pseudomonadati</taxon>
        <taxon>Pseudomonadota</taxon>
        <taxon>Gammaproteobacteria</taxon>
        <taxon>Enterobacterales</taxon>
        <taxon>Enterobacteriaceae</taxon>
        <taxon>aphid secondary symbionts</taxon>
        <taxon>Candidatus Regiella</taxon>
    </lineage>
</organism>
<evidence type="ECO:0000256" key="3">
    <source>
        <dbReference type="ARBA" id="ARBA00023143"/>
    </source>
</evidence>
<dbReference type="GO" id="GO:0009425">
    <property type="term" value="C:bacterial-type flagellum basal body"/>
    <property type="evidence" value="ECO:0007669"/>
    <property type="project" value="UniProtKB-SubCell"/>
</dbReference>
<evidence type="ECO:0000256" key="2">
    <source>
        <dbReference type="ARBA" id="ARBA00009677"/>
    </source>
</evidence>
<evidence type="ECO:0000256" key="1">
    <source>
        <dbReference type="ARBA" id="ARBA00004117"/>
    </source>
</evidence>
<keyword evidence="8" id="KW-1185">Reference proteome</keyword>
<dbReference type="EMBL" id="AGCA01000370">
    <property type="protein sequence ID" value="EGY28495.1"/>
    <property type="molecule type" value="Genomic_DNA"/>
</dbReference>
<dbReference type="AlphaFoldDB" id="G2H0I5"/>
<evidence type="ECO:0000256" key="5">
    <source>
        <dbReference type="SAM" id="MobiDB-lite"/>
    </source>
</evidence>
<dbReference type="OrthoDB" id="9804559at2"/>
<dbReference type="Proteomes" id="UP000004116">
    <property type="component" value="Unassembled WGS sequence"/>
</dbReference>
<protein>
    <submittedName>
        <fullName evidence="7">Flagellar hook-basal body protein</fullName>
    </submittedName>
</protein>
<dbReference type="Pfam" id="PF22692">
    <property type="entry name" value="LlgE_F_G_D1"/>
    <property type="match status" value="1"/>
</dbReference>
<comment type="similarity">
    <text evidence="2 4">Belongs to the flagella basal body rod proteins family.</text>
</comment>
<dbReference type="PANTHER" id="PTHR30435">
    <property type="entry name" value="FLAGELLAR PROTEIN"/>
    <property type="match status" value="1"/>
</dbReference>
<evidence type="ECO:0000313" key="8">
    <source>
        <dbReference type="Proteomes" id="UP000004116"/>
    </source>
</evidence>
<dbReference type="GO" id="GO:0071978">
    <property type="term" value="P:bacterial-type flagellum-dependent swarming motility"/>
    <property type="evidence" value="ECO:0007669"/>
    <property type="project" value="TreeGrafter"/>
</dbReference>
<sequence length="260" mass="27875">MTNPLIHIALSGIDVLQNKLNASIHNITNGTTEGYKSIDVISSDSGYRTQRSAGSPLDQNNNSPTGIQYGTGTKVIATERNFTAGPTKLTGDEMHVAISGQGFFQVERAGGFAYTRAGRLQKKDGLLTNESGLPLDPPITIPDNLDELIISGDGTITAKIRGEEDLVELGQLVLFNFSNPNGLKAIGDNLYLETSASGGAMEMDAGDGMSDVIKHKCLEESNVNSFAELIKIMPITDLIKAISNAIKMCEETNKYIIEHS</sequence>
<feature type="region of interest" description="Disordered" evidence="5">
    <location>
        <begin position="46"/>
        <end position="66"/>
    </location>
</feature>
<accession>G2H0I5</accession>
<keyword evidence="7" id="KW-0966">Cell projection</keyword>
<evidence type="ECO:0000256" key="4">
    <source>
        <dbReference type="RuleBase" id="RU362116"/>
    </source>
</evidence>
<dbReference type="InterPro" id="IPR037925">
    <property type="entry name" value="FlgE/F/G-like"/>
</dbReference>
<dbReference type="PATRIC" id="fig|1005043.3.peg.1439"/>
<dbReference type="InterPro" id="IPR053967">
    <property type="entry name" value="LlgE_F_G-like_D1"/>
</dbReference>
<dbReference type="RefSeq" id="WP_006707218.1">
    <property type="nucleotide sequence ID" value="NZ_AGCA01000370.1"/>
</dbReference>
<feature type="domain" description="Flagellar hook protein FlgE/F/G-like D1" evidence="6">
    <location>
        <begin position="97"/>
        <end position="158"/>
    </location>
</feature>
<evidence type="ECO:0000259" key="6">
    <source>
        <dbReference type="Pfam" id="PF22692"/>
    </source>
</evidence>